<proteinExistence type="predicted"/>
<sequence length="81" mass="8792">MARGWNEFGSWLARDEEWVSAGDGCMVSLGLGWYGGGSRMGMRLADGSRLERENKKNGEEGEGFVGWGIDLGMEDWSEGGG</sequence>
<name>A0A6J5V304_PRUAR</name>
<dbReference type="Proteomes" id="UP000507222">
    <property type="component" value="Unassembled WGS sequence"/>
</dbReference>
<organism evidence="1 2">
    <name type="scientific">Prunus armeniaca</name>
    <name type="common">Apricot</name>
    <name type="synonym">Armeniaca vulgaris</name>
    <dbReference type="NCBI Taxonomy" id="36596"/>
    <lineage>
        <taxon>Eukaryota</taxon>
        <taxon>Viridiplantae</taxon>
        <taxon>Streptophyta</taxon>
        <taxon>Embryophyta</taxon>
        <taxon>Tracheophyta</taxon>
        <taxon>Spermatophyta</taxon>
        <taxon>Magnoliopsida</taxon>
        <taxon>eudicotyledons</taxon>
        <taxon>Gunneridae</taxon>
        <taxon>Pentapetalae</taxon>
        <taxon>rosids</taxon>
        <taxon>fabids</taxon>
        <taxon>Rosales</taxon>
        <taxon>Rosaceae</taxon>
        <taxon>Amygdaloideae</taxon>
        <taxon>Amygdaleae</taxon>
        <taxon>Prunus</taxon>
    </lineage>
</organism>
<protein>
    <submittedName>
        <fullName evidence="1">Uncharacterized protein</fullName>
    </submittedName>
</protein>
<dbReference type="EMBL" id="CAEKDK010000006">
    <property type="protein sequence ID" value="CAB4282613.1"/>
    <property type="molecule type" value="Genomic_DNA"/>
</dbReference>
<dbReference type="AlphaFoldDB" id="A0A6J5V304"/>
<gene>
    <name evidence="1" type="ORF">CURHAP_LOCUS36168</name>
</gene>
<evidence type="ECO:0000313" key="2">
    <source>
        <dbReference type="Proteomes" id="UP000507222"/>
    </source>
</evidence>
<reference evidence="1 2" key="1">
    <citation type="submission" date="2020-05" db="EMBL/GenBank/DDBJ databases">
        <authorList>
            <person name="Campoy J."/>
            <person name="Schneeberger K."/>
            <person name="Spophaly S."/>
        </authorList>
    </citation>
    <scope>NUCLEOTIDE SEQUENCE [LARGE SCALE GENOMIC DNA]</scope>
    <source>
        <strain evidence="1">PruArmRojPasFocal</strain>
    </source>
</reference>
<accession>A0A6J5V304</accession>
<evidence type="ECO:0000313" key="1">
    <source>
        <dbReference type="EMBL" id="CAB4282613.1"/>
    </source>
</evidence>